<dbReference type="EMBL" id="BQKC01000001">
    <property type="protein sequence ID" value="GJM54572.1"/>
    <property type="molecule type" value="Genomic_DNA"/>
</dbReference>
<accession>A0AAV5AZG1</accession>
<sequence length="71" mass="7935">MDQLSPFCTCTDQVCPYHPSNHDRGCAPCIAKNLAEHEIPSCLWNLVDTAKGQPSYSIRAFAELVVEKDLR</sequence>
<gene>
    <name evidence="1" type="ORF">ATOP_02270</name>
</gene>
<protein>
    <recommendedName>
        <fullName evidence="3">Cytosolic protein</fullName>
    </recommendedName>
</protein>
<dbReference type="AlphaFoldDB" id="A0AAV5AZG1"/>
<reference evidence="1" key="1">
    <citation type="journal article" date="2022" name="Int. J. Syst. Evol. Microbiol.">
        <title>Granulimonas faecalis gen. nov., sp. nov., and Leptogranulimonas caecicola gen. nov., sp. nov., novel lactate-producing Atopobiaceae bacteria isolated from mouse intestines, and an emended description of the family Atopobiaceae.</title>
        <authorList>
            <person name="Morinaga K."/>
            <person name="Kusada H."/>
            <person name="Sakamoto S."/>
            <person name="Murakami T."/>
            <person name="Toyoda A."/>
            <person name="Mori H."/>
            <person name="Meng X.Y."/>
            <person name="Takashino M."/>
            <person name="Murotomi K."/>
            <person name="Tamaki H."/>
        </authorList>
    </citation>
    <scope>NUCLEOTIDE SEQUENCE</scope>
    <source>
        <strain evidence="1">OPF53</strain>
    </source>
</reference>
<evidence type="ECO:0000313" key="1">
    <source>
        <dbReference type="EMBL" id="GJM54572.1"/>
    </source>
</evidence>
<comment type="caution">
    <text evidence="1">The sequence shown here is derived from an EMBL/GenBank/DDBJ whole genome shotgun (WGS) entry which is preliminary data.</text>
</comment>
<evidence type="ECO:0008006" key="3">
    <source>
        <dbReference type="Google" id="ProtNLM"/>
    </source>
</evidence>
<organism evidence="1 2">
    <name type="scientific">Granulimonas faecalis</name>
    <dbReference type="NCBI Taxonomy" id="2894155"/>
    <lineage>
        <taxon>Bacteria</taxon>
        <taxon>Bacillati</taxon>
        <taxon>Actinomycetota</taxon>
        <taxon>Coriobacteriia</taxon>
        <taxon>Coriobacteriales</taxon>
        <taxon>Kribbibacteriaceae</taxon>
        <taxon>Granulimonas</taxon>
    </lineage>
</organism>
<dbReference type="Proteomes" id="UP001055025">
    <property type="component" value="Unassembled WGS sequence"/>
</dbReference>
<proteinExistence type="predicted"/>
<dbReference type="RefSeq" id="WP_135978903.1">
    <property type="nucleotide sequence ID" value="NZ_BQKC01000001.1"/>
</dbReference>
<dbReference type="Pfam" id="PF20095">
    <property type="entry name" value="DUF6485"/>
    <property type="match status" value="1"/>
</dbReference>
<evidence type="ECO:0000313" key="2">
    <source>
        <dbReference type="Proteomes" id="UP001055025"/>
    </source>
</evidence>
<keyword evidence="2" id="KW-1185">Reference proteome</keyword>
<name>A0AAV5AZG1_9ACTN</name>